<dbReference type="PANTHER" id="PTHR36531">
    <property type="entry name" value="CRISPR-ASSOCIATED EXONUCLEASE CAS4"/>
    <property type="match status" value="1"/>
</dbReference>
<organism evidence="15">
    <name type="scientific">Saccharolobus islandicus</name>
    <name type="common">Sulfolobus islandicus</name>
    <dbReference type="NCBI Taxonomy" id="43080"/>
    <lineage>
        <taxon>Archaea</taxon>
        <taxon>Thermoproteota</taxon>
        <taxon>Thermoprotei</taxon>
        <taxon>Sulfolobales</taxon>
        <taxon>Sulfolobaceae</taxon>
        <taxon>Saccharolobus</taxon>
    </lineage>
</organism>
<evidence type="ECO:0000256" key="3">
    <source>
        <dbReference type="ARBA" id="ARBA00012768"/>
    </source>
</evidence>
<evidence type="ECO:0000313" key="15">
    <source>
        <dbReference type="EMBL" id="CAG38257.1"/>
    </source>
</evidence>
<dbReference type="GO" id="GO:0004527">
    <property type="term" value="F:exonuclease activity"/>
    <property type="evidence" value="ECO:0007669"/>
    <property type="project" value="UniProtKB-KW"/>
</dbReference>
<dbReference type="NCBIfam" id="TIGR00372">
    <property type="entry name" value="cas4"/>
    <property type="match status" value="1"/>
</dbReference>
<evidence type="ECO:0000259" key="14">
    <source>
        <dbReference type="Pfam" id="PF12705"/>
    </source>
</evidence>
<dbReference type="EC" id="3.1.12.1" evidence="3 13"/>
<comment type="cofactor">
    <cofactor evidence="13">
        <name>Mg(2+)</name>
        <dbReference type="ChEBI" id="CHEBI:18420"/>
    </cofactor>
    <cofactor evidence="13">
        <name>Mn(2+)</name>
        <dbReference type="ChEBI" id="CHEBI:29035"/>
    </cofactor>
    <text evidence="13">Mg(2+) or Mn(2+) required for ssDNA cleavage activity.</text>
</comment>
<evidence type="ECO:0000256" key="5">
    <source>
        <dbReference type="ARBA" id="ARBA00022722"/>
    </source>
</evidence>
<dbReference type="PANTHER" id="PTHR36531:SF2">
    <property type="entry name" value="CRISPR-ASSOCIATED EXONUCLEASE CAS4"/>
    <property type="match status" value="1"/>
</dbReference>
<dbReference type="GO" id="GO:0051536">
    <property type="term" value="F:iron-sulfur cluster binding"/>
    <property type="evidence" value="ECO:0007669"/>
    <property type="project" value="UniProtKB-KW"/>
</dbReference>
<dbReference type="GO" id="GO:0051607">
    <property type="term" value="P:defense response to virus"/>
    <property type="evidence" value="ECO:0007669"/>
    <property type="project" value="UniProtKB-KW"/>
</dbReference>
<keyword evidence="11 13" id="KW-0051">Antiviral defense</keyword>
<evidence type="ECO:0000256" key="12">
    <source>
        <dbReference type="ARBA" id="ARBA00023211"/>
    </source>
</evidence>
<evidence type="ECO:0000256" key="8">
    <source>
        <dbReference type="ARBA" id="ARBA00022839"/>
    </source>
</evidence>
<evidence type="ECO:0000256" key="6">
    <source>
        <dbReference type="ARBA" id="ARBA00022723"/>
    </source>
</evidence>
<dbReference type="InterPro" id="IPR013343">
    <property type="entry name" value="CRISPR-assoc_prot_Cas4"/>
</dbReference>
<dbReference type="AlphaFoldDB" id="Q5W2N9"/>
<dbReference type="Pfam" id="PF12705">
    <property type="entry name" value="PDDEXK_1"/>
    <property type="match status" value="1"/>
</dbReference>
<evidence type="ECO:0000256" key="1">
    <source>
        <dbReference type="ARBA" id="ARBA00001936"/>
    </source>
</evidence>
<comment type="function">
    <text evidence="13">CRISPR (clustered regularly interspaced short palindromic repeat) is an adaptive immune system that provides protection against mobile genetic elements (viruses, transposable elements and conjugative plasmids). CRISPR clusters contain sequences complementary to antecedent mobile elements and target invading nucleic acids. CRISPR clusters are transcribed and processed into CRISPR RNA (crRNA).</text>
</comment>
<keyword evidence="6 13" id="KW-0479">Metal-binding</keyword>
<sequence>MKRIIRIRKLGCRSYDFRTDSRRLRHIKRRGMREMIIEELFKEKISEAKQHQRNEGEVYVTDLVRCPLKAKYELLYPELKDAEAYTPSFILGDLVHKGLEEFLKEKFNAELEVEGAKQLQIDGKTITLKGRADALTNDYVIEIKSSRADRGLPHEHHILQLRLYLWLFNKSKGVLVYITPDRITEYEINNPPDEAEVLELVEDFMKAKNAPKFKWECGYCTFSVLCPRRMVPNDNK</sequence>
<protein>
    <recommendedName>
        <fullName evidence="4 13">CRISPR-associated exonuclease Cas4</fullName>
        <ecNumber evidence="3 13">3.1.12.1</ecNumber>
    </recommendedName>
</protein>
<keyword evidence="5 13" id="KW-0540">Nuclease</keyword>
<dbReference type="InterPro" id="IPR051827">
    <property type="entry name" value="Cas4_exonuclease"/>
</dbReference>
<keyword evidence="9 13" id="KW-0408">Iron</keyword>
<evidence type="ECO:0000256" key="13">
    <source>
        <dbReference type="RuleBase" id="RU365022"/>
    </source>
</evidence>
<dbReference type="InterPro" id="IPR038726">
    <property type="entry name" value="PDDEXK_AddAB-type"/>
</dbReference>
<dbReference type="InterPro" id="IPR011604">
    <property type="entry name" value="PDDEXK-like_dom_sf"/>
</dbReference>
<keyword evidence="10 13" id="KW-0411">Iron-sulfur</keyword>
<dbReference type="GO" id="GO:0046872">
    <property type="term" value="F:metal ion binding"/>
    <property type="evidence" value="ECO:0007669"/>
    <property type="project" value="UniProtKB-KW"/>
</dbReference>
<keyword evidence="7 13" id="KW-0378">Hydrolase</keyword>
<keyword evidence="12 13" id="KW-0464">Manganese</keyword>
<comment type="similarity">
    <text evidence="2 13">Belongs to the CRISPR-associated exonuclease Cas4 family.</text>
</comment>
<proteinExistence type="inferred from homology"/>
<dbReference type="EMBL" id="AJ748324">
    <property type="protein sequence ID" value="CAG38257.1"/>
    <property type="molecule type" value="Genomic_DNA"/>
</dbReference>
<feature type="domain" description="PD-(D/E)XK endonuclease-like" evidence="14">
    <location>
        <begin position="111"/>
        <end position="227"/>
    </location>
</feature>
<keyword evidence="15" id="KW-0614">Plasmid</keyword>
<dbReference type="Gene3D" id="3.90.320.10">
    <property type="match status" value="1"/>
</dbReference>
<evidence type="ECO:0000256" key="10">
    <source>
        <dbReference type="ARBA" id="ARBA00023014"/>
    </source>
</evidence>
<keyword evidence="8 13" id="KW-0269">Exonuclease</keyword>
<evidence type="ECO:0000256" key="9">
    <source>
        <dbReference type="ARBA" id="ARBA00023004"/>
    </source>
</evidence>
<evidence type="ECO:0000256" key="2">
    <source>
        <dbReference type="ARBA" id="ARBA00009189"/>
    </source>
</evidence>
<accession>Q5W2N9</accession>
<comment type="cofactor">
    <cofactor evidence="1">
        <name>Mn(2+)</name>
        <dbReference type="ChEBI" id="CHEBI:29035"/>
    </cofactor>
</comment>
<reference evidence="15" key="1">
    <citation type="journal article" date="2004" name="Archaea">
        <title>Genomic comparison of archaeal conjugative plasmids from Sulfolobus.</title>
        <authorList>
            <person name="Greve B."/>
            <person name="Jensen S."/>
            <person name="Bruegger K."/>
            <person name="Zillig W."/>
            <person name="Garrett R.A."/>
        </authorList>
    </citation>
    <scope>NUCLEOTIDE SEQUENCE [LARGE SCALE GENOMIC DNA]</scope>
    <source>
        <plasmid evidence="15">pHVE14</plasmid>
    </source>
</reference>
<evidence type="ECO:0000256" key="4">
    <source>
        <dbReference type="ARBA" id="ARBA00020049"/>
    </source>
</evidence>
<geneLocation type="plasmid" evidence="15">
    <name>pHVE14</name>
</geneLocation>
<name>Q5W2N9_SACIS</name>
<comment type="cofactor">
    <cofactor evidence="13">
        <name>iron-sulfur cluster</name>
        <dbReference type="ChEBI" id="CHEBI:30408"/>
    </cofactor>
</comment>
<evidence type="ECO:0000256" key="7">
    <source>
        <dbReference type="ARBA" id="ARBA00022801"/>
    </source>
</evidence>
<evidence type="ECO:0000256" key="11">
    <source>
        <dbReference type="ARBA" id="ARBA00023118"/>
    </source>
</evidence>